<protein>
    <recommendedName>
        <fullName evidence="3">DUF4214 domain-containing protein</fullName>
    </recommendedName>
</protein>
<evidence type="ECO:0000313" key="1">
    <source>
        <dbReference type="EMBL" id="CDZ78547.1"/>
    </source>
</evidence>
<gene>
    <name evidence="1" type="ORF">BN59_02857</name>
</gene>
<dbReference type="InterPro" id="IPR014903">
    <property type="entry name" value="DUF1796"/>
</dbReference>
<dbReference type="STRING" id="1034943.BN59_02857"/>
<evidence type="ECO:0008006" key="3">
    <source>
        <dbReference type="Google" id="ProtNLM"/>
    </source>
</evidence>
<dbReference type="RefSeq" id="WP_052403307.1">
    <property type="nucleotide sequence ID" value="NZ_CCVW01000003.1"/>
</dbReference>
<dbReference type="AlphaFoldDB" id="A0A078KZW1"/>
<name>A0A078KZW1_9GAMM</name>
<sequence length="295" mass="34398">MGKSCDEIDHESIVTSFYRHILKRAPDPHGMETFLGLIERKGISDSIEQMFSSFFSCDEFLALNPQKNDSSSLSQYPQSELINGKPISHIVSLGTHCLASGILQKHNLKKYSLPFDWIFTSPNSIMDCFENNFERFLDRKYYRSIKRATGEPGAHHSWYLDNHGISDFFTHRDPVNEKDYAYYQRTVDRFKRLMLKDEAKLFIMISDPWHDLRKHFVDLSSAVNSLTKDAALICIQLRPWEAFNRMRLVEKNKNNALYEFTPCSKESGAYFSELVDELEIIRLIGQYNVQLVERL</sequence>
<dbReference type="Proteomes" id="UP000044071">
    <property type="component" value="Unassembled WGS sequence"/>
</dbReference>
<proteinExistence type="predicted"/>
<dbReference type="OrthoDB" id="7064256at2"/>
<accession>A0A078KZW1</accession>
<keyword evidence="2" id="KW-1185">Reference proteome</keyword>
<dbReference type="eggNOG" id="ENOG5032R46">
    <property type="taxonomic scope" value="Bacteria"/>
</dbReference>
<organism evidence="1 2">
    <name type="scientific">Legionella massiliensis</name>
    <dbReference type="NCBI Taxonomy" id="1034943"/>
    <lineage>
        <taxon>Bacteria</taxon>
        <taxon>Pseudomonadati</taxon>
        <taxon>Pseudomonadota</taxon>
        <taxon>Gammaproteobacteria</taxon>
        <taxon>Legionellales</taxon>
        <taxon>Legionellaceae</taxon>
        <taxon>Legionella</taxon>
    </lineage>
</organism>
<evidence type="ECO:0000313" key="2">
    <source>
        <dbReference type="Proteomes" id="UP000044071"/>
    </source>
</evidence>
<dbReference type="Pfam" id="PF08795">
    <property type="entry name" value="DUF1796"/>
    <property type="match status" value="1"/>
</dbReference>
<dbReference type="EMBL" id="CCSB01000003">
    <property type="protein sequence ID" value="CDZ78547.1"/>
    <property type="molecule type" value="Genomic_DNA"/>
</dbReference>
<reference evidence="1 2" key="1">
    <citation type="submission" date="2014-06" db="EMBL/GenBank/DDBJ databases">
        <authorList>
            <person name="Urmite Genomes Urmite Genomes"/>
        </authorList>
    </citation>
    <scope>NUCLEOTIDE SEQUENCE [LARGE SCALE GENOMIC DNA]</scope>
</reference>